<comment type="caution">
    <text evidence="8">The sequence shown here is derived from an EMBL/GenBank/DDBJ whole genome shotgun (WGS) entry which is preliminary data.</text>
</comment>
<feature type="transmembrane region" description="Helical" evidence="6">
    <location>
        <begin position="20"/>
        <end position="40"/>
    </location>
</feature>
<evidence type="ECO:0000259" key="7">
    <source>
        <dbReference type="Pfam" id="PF00892"/>
    </source>
</evidence>
<keyword evidence="9" id="KW-1185">Reference proteome</keyword>
<feature type="transmembrane region" description="Helical" evidence="6">
    <location>
        <begin position="211"/>
        <end position="235"/>
    </location>
</feature>
<keyword evidence="2" id="KW-1003">Cell membrane</keyword>
<accession>A0A918KHJ2</accession>
<dbReference type="Pfam" id="PF00892">
    <property type="entry name" value="EamA"/>
    <property type="match status" value="2"/>
</dbReference>
<keyword evidence="5 6" id="KW-0472">Membrane</keyword>
<evidence type="ECO:0000313" key="9">
    <source>
        <dbReference type="Proteomes" id="UP000600865"/>
    </source>
</evidence>
<feature type="transmembrane region" description="Helical" evidence="6">
    <location>
        <begin position="304"/>
        <end position="321"/>
    </location>
</feature>
<dbReference type="RefSeq" id="WP_189581926.1">
    <property type="nucleotide sequence ID" value="NZ_BMYV01000001.1"/>
</dbReference>
<reference evidence="8 9" key="1">
    <citation type="journal article" date="2014" name="Int. J. Syst. Evol. Microbiol.">
        <title>Complete genome sequence of Corynebacterium casei LMG S-19264T (=DSM 44701T), isolated from a smear-ripened cheese.</title>
        <authorList>
            <consortium name="US DOE Joint Genome Institute (JGI-PGF)"/>
            <person name="Walter F."/>
            <person name="Albersmeier A."/>
            <person name="Kalinowski J."/>
            <person name="Ruckert C."/>
        </authorList>
    </citation>
    <scope>NUCLEOTIDE SEQUENCE [LARGE SCALE GENOMIC DNA]</scope>
    <source>
        <strain evidence="8 9">KCTC 23968</strain>
    </source>
</reference>
<feature type="domain" description="EamA" evidence="7">
    <location>
        <begin position="26"/>
        <end position="168"/>
    </location>
</feature>
<gene>
    <name evidence="8" type="ORF">GCM10011309_09190</name>
</gene>
<feature type="transmembrane region" description="Helical" evidence="6">
    <location>
        <begin position="128"/>
        <end position="145"/>
    </location>
</feature>
<sequence length="331" mass="35710">MKSNLRETLAAPALSEDGAVHGAAWVGIILGVIAAVLYSLKAVFVKLAYLPTEGVTEQVPPITLMMLRLGFSFPIYLVILFWVWRRTTVKPKAKHIGLAMLAGILAYYVCTLLDFTGLQYITAQLERLLLFTYPAFVILFGAMFFGGRLTAWGIAAVALAYAGLAIVFLGGDITESENLWLGSGLVLGCAMLFALFQLIAKEFIDRMGPPLFTCLAMLGAATAIFLHFVVSALATDGLVDAFDLPARVYWIGLIIAVFSTLLPSFFMNIAMGHIGAQRVAILGMFGPLATIIAAIVVLGEPFGLWDAVGTLVTFVGIALYMKSSRTKPRQT</sequence>
<dbReference type="SUPFAM" id="SSF103481">
    <property type="entry name" value="Multidrug resistance efflux transporter EmrE"/>
    <property type="match status" value="2"/>
</dbReference>
<evidence type="ECO:0000256" key="3">
    <source>
        <dbReference type="ARBA" id="ARBA00022692"/>
    </source>
</evidence>
<keyword evidence="4 6" id="KW-1133">Transmembrane helix</keyword>
<evidence type="ECO:0000256" key="4">
    <source>
        <dbReference type="ARBA" id="ARBA00022989"/>
    </source>
</evidence>
<feature type="transmembrane region" description="Helical" evidence="6">
    <location>
        <begin position="96"/>
        <end position="122"/>
    </location>
</feature>
<dbReference type="AlphaFoldDB" id="A0A918KHJ2"/>
<evidence type="ECO:0000313" key="8">
    <source>
        <dbReference type="EMBL" id="GGX61401.1"/>
    </source>
</evidence>
<feature type="transmembrane region" description="Helical" evidence="6">
    <location>
        <begin position="279"/>
        <end position="298"/>
    </location>
</feature>
<name>A0A918KHJ2_9PROT</name>
<dbReference type="InterPro" id="IPR051258">
    <property type="entry name" value="Diverse_Substrate_Transporter"/>
</dbReference>
<dbReference type="Proteomes" id="UP000600865">
    <property type="component" value="Unassembled WGS sequence"/>
</dbReference>
<evidence type="ECO:0000256" key="6">
    <source>
        <dbReference type="SAM" id="Phobius"/>
    </source>
</evidence>
<dbReference type="PANTHER" id="PTHR42920:SF5">
    <property type="entry name" value="EAMA DOMAIN-CONTAINING PROTEIN"/>
    <property type="match status" value="1"/>
</dbReference>
<protein>
    <submittedName>
        <fullName evidence="8">Permease</fullName>
    </submittedName>
</protein>
<evidence type="ECO:0000256" key="1">
    <source>
        <dbReference type="ARBA" id="ARBA00004651"/>
    </source>
</evidence>
<feature type="transmembrane region" description="Helical" evidence="6">
    <location>
        <begin position="179"/>
        <end position="199"/>
    </location>
</feature>
<evidence type="ECO:0000256" key="2">
    <source>
        <dbReference type="ARBA" id="ARBA00022475"/>
    </source>
</evidence>
<organism evidence="8 9">
    <name type="scientific">Litorimonas cladophorae</name>
    <dbReference type="NCBI Taxonomy" id="1220491"/>
    <lineage>
        <taxon>Bacteria</taxon>
        <taxon>Pseudomonadati</taxon>
        <taxon>Pseudomonadota</taxon>
        <taxon>Alphaproteobacteria</taxon>
        <taxon>Maricaulales</taxon>
        <taxon>Robiginitomaculaceae</taxon>
    </lineage>
</organism>
<dbReference type="InterPro" id="IPR037185">
    <property type="entry name" value="EmrE-like"/>
</dbReference>
<feature type="domain" description="EamA" evidence="7">
    <location>
        <begin position="181"/>
        <end position="320"/>
    </location>
</feature>
<keyword evidence="3 6" id="KW-0812">Transmembrane</keyword>
<evidence type="ECO:0000256" key="5">
    <source>
        <dbReference type="ARBA" id="ARBA00023136"/>
    </source>
</evidence>
<dbReference type="EMBL" id="BMYV01000001">
    <property type="protein sequence ID" value="GGX61401.1"/>
    <property type="molecule type" value="Genomic_DNA"/>
</dbReference>
<feature type="transmembrane region" description="Helical" evidence="6">
    <location>
        <begin position="247"/>
        <end position="267"/>
    </location>
</feature>
<dbReference type="InterPro" id="IPR000620">
    <property type="entry name" value="EamA_dom"/>
</dbReference>
<feature type="transmembrane region" description="Helical" evidence="6">
    <location>
        <begin position="152"/>
        <end position="173"/>
    </location>
</feature>
<proteinExistence type="predicted"/>
<dbReference type="PANTHER" id="PTHR42920">
    <property type="entry name" value="OS03G0707200 PROTEIN-RELATED"/>
    <property type="match status" value="1"/>
</dbReference>
<dbReference type="GO" id="GO:0005886">
    <property type="term" value="C:plasma membrane"/>
    <property type="evidence" value="ECO:0007669"/>
    <property type="project" value="UniProtKB-SubCell"/>
</dbReference>
<comment type="subcellular location">
    <subcellularLocation>
        <location evidence="1">Cell membrane</location>
        <topology evidence="1">Multi-pass membrane protein</topology>
    </subcellularLocation>
</comment>
<feature type="transmembrane region" description="Helical" evidence="6">
    <location>
        <begin position="60"/>
        <end position="84"/>
    </location>
</feature>